<dbReference type="EMBL" id="OV651813">
    <property type="protein sequence ID" value="CAH1098707.1"/>
    <property type="molecule type" value="Genomic_DNA"/>
</dbReference>
<dbReference type="AlphaFoldDB" id="A0A9P0G6L7"/>
<dbReference type="Proteomes" id="UP001153636">
    <property type="component" value="Chromosome 1"/>
</dbReference>
<name>A0A9P0G6L7_9CUCU</name>
<dbReference type="OrthoDB" id="6753017at2759"/>
<protein>
    <submittedName>
        <fullName evidence="1">Uncharacterized protein</fullName>
    </submittedName>
</protein>
<organism evidence="1 2">
    <name type="scientific">Psylliodes chrysocephalus</name>
    <dbReference type="NCBI Taxonomy" id="3402493"/>
    <lineage>
        <taxon>Eukaryota</taxon>
        <taxon>Metazoa</taxon>
        <taxon>Ecdysozoa</taxon>
        <taxon>Arthropoda</taxon>
        <taxon>Hexapoda</taxon>
        <taxon>Insecta</taxon>
        <taxon>Pterygota</taxon>
        <taxon>Neoptera</taxon>
        <taxon>Endopterygota</taxon>
        <taxon>Coleoptera</taxon>
        <taxon>Polyphaga</taxon>
        <taxon>Cucujiformia</taxon>
        <taxon>Chrysomeloidea</taxon>
        <taxon>Chrysomelidae</taxon>
        <taxon>Galerucinae</taxon>
        <taxon>Alticini</taxon>
        <taxon>Psylliodes</taxon>
    </lineage>
</organism>
<evidence type="ECO:0000313" key="2">
    <source>
        <dbReference type="Proteomes" id="UP001153636"/>
    </source>
</evidence>
<proteinExistence type="predicted"/>
<sequence>MLKVHLEKKKILKLQAEKDADRLIVTATISISSSKEIVKTVCEDIDLSVLLCRLSRGGGDRILSTKRPNNNIIFVKCGRGKNPDVTYSTNSFTQLSQPGIALFLYAFSDCDTTSAPFG</sequence>
<reference evidence="1" key="1">
    <citation type="submission" date="2022-01" db="EMBL/GenBank/DDBJ databases">
        <authorList>
            <person name="King R."/>
        </authorList>
    </citation>
    <scope>NUCLEOTIDE SEQUENCE</scope>
</reference>
<accession>A0A9P0G6L7</accession>
<gene>
    <name evidence="1" type="ORF">PSYICH_LOCUS724</name>
</gene>
<keyword evidence="2" id="KW-1185">Reference proteome</keyword>
<evidence type="ECO:0000313" key="1">
    <source>
        <dbReference type="EMBL" id="CAH1098707.1"/>
    </source>
</evidence>